<sequence length="168" mass="18624">MAERAQYEELIRQFSAFGAVKREMGRILPADCPGGSAAVLTLLGRHGDMRISKLAELLAVDMSVTSRHVAHIADRGWIERSPDPADKRSRILRLTPAGQAQLDELSERTTQLLAHRLSDWTDDEVGQLTRLMTRLRASFDDCRSAPARPPAPPPEVEQTTRTPATTTK</sequence>
<dbReference type="InterPro" id="IPR036388">
    <property type="entry name" value="WH-like_DNA-bd_sf"/>
</dbReference>
<gene>
    <name evidence="3" type="ORF">ACGU38_25750</name>
</gene>
<dbReference type="Pfam" id="PF01047">
    <property type="entry name" value="MarR"/>
    <property type="match status" value="1"/>
</dbReference>
<feature type="region of interest" description="Disordered" evidence="1">
    <location>
        <begin position="140"/>
        <end position="168"/>
    </location>
</feature>
<dbReference type="InterPro" id="IPR000835">
    <property type="entry name" value="HTH_MarR-typ"/>
</dbReference>
<organism evidence="3 4">
    <name type="scientific">Streptomyces rochei</name>
    <name type="common">Streptomyces parvullus</name>
    <dbReference type="NCBI Taxonomy" id="1928"/>
    <lineage>
        <taxon>Bacteria</taxon>
        <taxon>Bacillati</taxon>
        <taxon>Actinomycetota</taxon>
        <taxon>Actinomycetes</taxon>
        <taxon>Kitasatosporales</taxon>
        <taxon>Streptomycetaceae</taxon>
        <taxon>Streptomyces</taxon>
        <taxon>Streptomyces rochei group</taxon>
    </lineage>
</organism>
<name>A0ABW7EAP8_STRRO</name>
<dbReference type="Proteomes" id="UP001605990">
    <property type="component" value="Unassembled WGS sequence"/>
</dbReference>
<feature type="compositionally biased region" description="Polar residues" evidence="1">
    <location>
        <begin position="157"/>
        <end position="168"/>
    </location>
</feature>
<comment type="caution">
    <text evidence="3">The sequence shown here is derived from an EMBL/GenBank/DDBJ whole genome shotgun (WGS) entry which is preliminary data.</text>
</comment>
<dbReference type="PANTHER" id="PTHR33164:SF57">
    <property type="entry name" value="MARR-FAMILY TRANSCRIPTIONAL REGULATOR"/>
    <property type="match status" value="1"/>
</dbReference>
<feature type="domain" description="HTH marR-type" evidence="2">
    <location>
        <begin position="1"/>
        <end position="137"/>
    </location>
</feature>
<accession>A0ABW7EAP8</accession>
<dbReference type="SUPFAM" id="SSF46785">
    <property type="entry name" value="Winged helix' DNA-binding domain"/>
    <property type="match status" value="1"/>
</dbReference>
<proteinExistence type="predicted"/>
<reference evidence="3 4" key="1">
    <citation type="submission" date="2024-10" db="EMBL/GenBank/DDBJ databases">
        <title>Draft genome assembly of a novel steroid transforming actinomycete isolated from African clawed frog Xenopus laevis.</title>
        <authorList>
            <person name="Bragin E."/>
            <person name="Kollerov V."/>
            <person name="Donova M.V."/>
        </authorList>
    </citation>
    <scope>NUCLEOTIDE SEQUENCE [LARGE SCALE GENOMIC DNA]</scope>
    <source>
        <strain evidence="3 4">MTOC-St3</strain>
    </source>
</reference>
<dbReference type="PANTHER" id="PTHR33164">
    <property type="entry name" value="TRANSCRIPTIONAL REGULATOR, MARR FAMILY"/>
    <property type="match status" value="1"/>
</dbReference>
<evidence type="ECO:0000256" key="1">
    <source>
        <dbReference type="SAM" id="MobiDB-lite"/>
    </source>
</evidence>
<dbReference type="RefSeq" id="WP_046251573.1">
    <property type="nucleotide sequence ID" value="NZ_CP161948.1"/>
</dbReference>
<evidence type="ECO:0000313" key="3">
    <source>
        <dbReference type="EMBL" id="MFG6298760.1"/>
    </source>
</evidence>
<dbReference type="InterPro" id="IPR036390">
    <property type="entry name" value="WH_DNA-bd_sf"/>
</dbReference>
<evidence type="ECO:0000259" key="2">
    <source>
        <dbReference type="PROSITE" id="PS50995"/>
    </source>
</evidence>
<dbReference type="EMBL" id="JBIENY010000372">
    <property type="protein sequence ID" value="MFG6298760.1"/>
    <property type="molecule type" value="Genomic_DNA"/>
</dbReference>
<protein>
    <submittedName>
        <fullName evidence="3">MarR family winged helix-turn-helix transcriptional regulator</fullName>
    </submittedName>
</protein>
<dbReference type="Gene3D" id="1.10.10.10">
    <property type="entry name" value="Winged helix-like DNA-binding domain superfamily/Winged helix DNA-binding domain"/>
    <property type="match status" value="1"/>
</dbReference>
<evidence type="ECO:0000313" key="4">
    <source>
        <dbReference type="Proteomes" id="UP001605990"/>
    </source>
</evidence>
<dbReference type="InterPro" id="IPR039422">
    <property type="entry name" value="MarR/SlyA-like"/>
</dbReference>
<dbReference type="PROSITE" id="PS50995">
    <property type="entry name" value="HTH_MARR_2"/>
    <property type="match status" value="1"/>
</dbReference>
<dbReference type="SMART" id="SM00347">
    <property type="entry name" value="HTH_MARR"/>
    <property type="match status" value="1"/>
</dbReference>
<dbReference type="PRINTS" id="PR00598">
    <property type="entry name" value="HTHMARR"/>
</dbReference>
<keyword evidence="4" id="KW-1185">Reference proteome</keyword>